<feature type="region of interest" description="Disordered" evidence="2">
    <location>
        <begin position="434"/>
        <end position="493"/>
    </location>
</feature>
<feature type="coiled-coil region" evidence="1">
    <location>
        <begin position="503"/>
        <end position="537"/>
    </location>
</feature>
<organism evidence="3 4">
    <name type="scientific">Trichomonas vaginalis (strain ATCC PRA-98 / G3)</name>
    <dbReference type="NCBI Taxonomy" id="412133"/>
    <lineage>
        <taxon>Eukaryota</taxon>
        <taxon>Metamonada</taxon>
        <taxon>Parabasalia</taxon>
        <taxon>Trichomonadida</taxon>
        <taxon>Trichomonadidae</taxon>
        <taxon>Trichomonas</taxon>
    </lineage>
</organism>
<feature type="coiled-coil region" evidence="1">
    <location>
        <begin position="240"/>
        <end position="267"/>
    </location>
</feature>
<dbReference type="KEGG" id="tva:4761530"/>
<accession>A2EUI2</accession>
<dbReference type="RefSeq" id="XP_001315907.1">
    <property type="nucleotide sequence ID" value="XM_001315872.1"/>
</dbReference>
<keyword evidence="1" id="KW-0175">Coiled coil</keyword>
<dbReference type="AlphaFoldDB" id="A2EUI2"/>
<feature type="compositionally biased region" description="Basic and acidic residues" evidence="2">
    <location>
        <begin position="383"/>
        <end position="393"/>
    </location>
</feature>
<dbReference type="InParanoid" id="A2EUI2"/>
<feature type="coiled-coil region" evidence="1">
    <location>
        <begin position="21"/>
        <end position="48"/>
    </location>
</feature>
<evidence type="ECO:0000313" key="4">
    <source>
        <dbReference type="Proteomes" id="UP000001542"/>
    </source>
</evidence>
<dbReference type="VEuPathDB" id="TrichDB:TVAGG3_0363380"/>
<gene>
    <name evidence="3" type="ORF">TVAG_031830</name>
</gene>
<feature type="region of interest" description="Disordered" evidence="2">
    <location>
        <begin position="679"/>
        <end position="702"/>
    </location>
</feature>
<evidence type="ECO:0000256" key="1">
    <source>
        <dbReference type="SAM" id="Coils"/>
    </source>
</evidence>
<feature type="region of interest" description="Disordered" evidence="2">
    <location>
        <begin position="402"/>
        <end position="421"/>
    </location>
</feature>
<keyword evidence="4" id="KW-1185">Reference proteome</keyword>
<reference evidence="3" key="1">
    <citation type="submission" date="2006-10" db="EMBL/GenBank/DDBJ databases">
        <authorList>
            <person name="Amadeo P."/>
            <person name="Zhao Q."/>
            <person name="Wortman J."/>
            <person name="Fraser-Liggett C."/>
            <person name="Carlton J."/>
        </authorList>
    </citation>
    <scope>NUCLEOTIDE SEQUENCE</scope>
    <source>
        <strain evidence="3">G3</strain>
    </source>
</reference>
<dbReference type="EMBL" id="DS113497">
    <property type="protein sequence ID" value="EAY03684.1"/>
    <property type="molecule type" value="Genomic_DNA"/>
</dbReference>
<feature type="compositionally biased region" description="Low complexity" evidence="2">
    <location>
        <begin position="343"/>
        <end position="358"/>
    </location>
</feature>
<evidence type="ECO:0000313" key="3">
    <source>
        <dbReference type="EMBL" id="EAY03684.1"/>
    </source>
</evidence>
<feature type="region of interest" description="Disordered" evidence="2">
    <location>
        <begin position="343"/>
        <end position="393"/>
    </location>
</feature>
<sequence length="702" mass="78011">MEENDIDQVITHGLLNISFDYSNVREILSELNKRIEHLRNDSQRAKEIKEFNDAIVDMKAQLVSCNGRIGEVERNVNFIQATNQRTLNQMTDKFNNLYELTQTNIDKKQVELITAAQQQIDTGLINGITKMRKKFTDSFSTIDMHNELAYKLDQLSDKFEKMSTVSTDGSFDESKLQTILERLGVLETNMDAAQQTISENSDNVLNMKSQMDSLQTTTDEVQEIVISSRSAETLTPAIDNEALKSQMQGFEDRIAELQKEIENVRNTDCAKLQQDFTSMQEGLADTLNDIFAKIEIAMNNSAGRISAIERSYSKNHIETSNQSTGSQTDAVLHINTITTPIVSSRSSMSSASVTTPTPGSNTASPHRPAAVINTNPENEESEISPKPDNDVSERLENNRSLSMLLPDDVEPSQIIDDDKTPFVPGLLGLDKVQRQSFSMDNEKESSNRNYDRSTSEESFTTNDGTRRRRRLSRTMSSAGIIDQSMDPTQSRGNLKPIIVEGGARELSEKLQDLVVRVEEIEHQLSKTRRSERNLENLNGSQSSFDGINSDAIQAINKRIDHCCSRETVDKVLQIVKNAVSKLGTRVENIEKDNSSCIHKDEFVKYLNAVQAATEGDNTTAAATRGYKCLLCGREKGGVVGMITDSEIARLMGEPQSCAPVRAGDTVILNYGSGPVRPKSAINATKKSTSKNATKLPKIEDKV</sequence>
<dbReference type="VEuPathDB" id="TrichDB:TVAG_031830"/>
<reference evidence="3" key="2">
    <citation type="journal article" date="2007" name="Science">
        <title>Draft genome sequence of the sexually transmitted pathogen Trichomonas vaginalis.</title>
        <authorList>
            <person name="Carlton J.M."/>
            <person name="Hirt R.P."/>
            <person name="Silva J.C."/>
            <person name="Delcher A.L."/>
            <person name="Schatz M."/>
            <person name="Zhao Q."/>
            <person name="Wortman J.R."/>
            <person name="Bidwell S.L."/>
            <person name="Alsmark U.C.M."/>
            <person name="Besteiro S."/>
            <person name="Sicheritz-Ponten T."/>
            <person name="Noel C.J."/>
            <person name="Dacks J.B."/>
            <person name="Foster P.G."/>
            <person name="Simillion C."/>
            <person name="Van de Peer Y."/>
            <person name="Miranda-Saavedra D."/>
            <person name="Barton G.J."/>
            <person name="Westrop G.D."/>
            <person name="Mueller S."/>
            <person name="Dessi D."/>
            <person name="Fiori P.L."/>
            <person name="Ren Q."/>
            <person name="Paulsen I."/>
            <person name="Zhang H."/>
            <person name="Bastida-Corcuera F.D."/>
            <person name="Simoes-Barbosa A."/>
            <person name="Brown M.T."/>
            <person name="Hayes R.D."/>
            <person name="Mukherjee M."/>
            <person name="Okumura C.Y."/>
            <person name="Schneider R."/>
            <person name="Smith A.J."/>
            <person name="Vanacova S."/>
            <person name="Villalvazo M."/>
            <person name="Haas B.J."/>
            <person name="Pertea M."/>
            <person name="Feldblyum T.V."/>
            <person name="Utterback T.R."/>
            <person name="Shu C.L."/>
            <person name="Osoegawa K."/>
            <person name="de Jong P.J."/>
            <person name="Hrdy I."/>
            <person name="Horvathova L."/>
            <person name="Zubacova Z."/>
            <person name="Dolezal P."/>
            <person name="Malik S.B."/>
            <person name="Logsdon J.M. Jr."/>
            <person name="Henze K."/>
            <person name="Gupta A."/>
            <person name="Wang C.C."/>
            <person name="Dunne R.L."/>
            <person name="Upcroft J.A."/>
            <person name="Upcroft P."/>
            <person name="White O."/>
            <person name="Salzberg S.L."/>
            <person name="Tang P."/>
            <person name="Chiu C.-H."/>
            <person name="Lee Y.-S."/>
            <person name="Embley T.M."/>
            <person name="Coombs G.H."/>
            <person name="Mottram J.C."/>
            <person name="Tachezy J."/>
            <person name="Fraser-Liggett C.M."/>
            <person name="Johnson P.J."/>
        </authorList>
    </citation>
    <scope>NUCLEOTIDE SEQUENCE [LARGE SCALE GENOMIC DNA]</scope>
    <source>
        <strain evidence="3">G3</strain>
    </source>
</reference>
<dbReference type="Proteomes" id="UP000001542">
    <property type="component" value="Unassembled WGS sequence"/>
</dbReference>
<proteinExistence type="predicted"/>
<protein>
    <submittedName>
        <fullName evidence="3">Uncharacterized protein</fullName>
    </submittedName>
</protein>
<feature type="compositionally biased region" description="Low complexity" evidence="2">
    <location>
        <begin position="682"/>
        <end position="694"/>
    </location>
</feature>
<evidence type="ECO:0000256" key="2">
    <source>
        <dbReference type="SAM" id="MobiDB-lite"/>
    </source>
</evidence>
<name>A2EUI2_TRIV3</name>
<feature type="compositionally biased region" description="Basic and acidic residues" evidence="2">
    <location>
        <begin position="440"/>
        <end position="455"/>
    </location>
</feature>